<reference evidence="8 9" key="1">
    <citation type="submission" date="2019-10" db="EMBL/GenBank/DDBJ databases">
        <title>Description of Paenibacillus terrestris sp. nov.</title>
        <authorList>
            <person name="Carlier A."/>
            <person name="Qi S."/>
        </authorList>
    </citation>
    <scope>NUCLEOTIDE SEQUENCE [LARGE SCALE GENOMIC DNA]</scope>
    <source>
        <strain evidence="8 9">LMG 31458</strain>
    </source>
</reference>
<keyword evidence="9" id="KW-1185">Reference proteome</keyword>
<proteinExistence type="predicted"/>
<dbReference type="PANTHER" id="PTHR45138:SF9">
    <property type="entry name" value="DIGUANYLATE CYCLASE DGCM-RELATED"/>
    <property type="match status" value="1"/>
</dbReference>
<feature type="transmembrane region" description="Helical" evidence="6">
    <location>
        <begin position="36"/>
        <end position="61"/>
    </location>
</feature>
<evidence type="ECO:0000256" key="6">
    <source>
        <dbReference type="SAM" id="Phobius"/>
    </source>
</evidence>
<dbReference type="Gene3D" id="3.30.70.270">
    <property type="match status" value="1"/>
</dbReference>
<accession>A0ABX1XPS6</accession>
<dbReference type="SUPFAM" id="SSF55073">
    <property type="entry name" value="Nucleotide cyclase"/>
    <property type="match status" value="1"/>
</dbReference>
<feature type="transmembrane region" description="Helical" evidence="6">
    <location>
        <begin position="160"/>
        <end position="183"/>
    </location>
</feature>
<dbReference type="InterPro" id="IPR011620">
    <property type="entry name" value="Sig_transdc_His_kinase_LytS_TM"/>
</dbReference>
<dbReference type="InterPro" id="IPR000160">
    <property type="entry name" value="GGDEF_dom"/>
</dbReference>
<dbReference type="SMART" id="SM00267">
    <property type="entry name" value="GGDEF"/>
    <property type="match status" value="1"/>
</dbReference>
<comment type="caution">
    <text evidence="8">The sequence shown here is derived from an EMBL/GenBank/DDBJ whole genome shotgun (WGS) entry which is preliminary data.</text>
</comment>
<dbReference type="InterPro" id="IPR050469">
    <property type="entry name" value="Diguanylate_Cyclase"/>
</dbReference>
<keyword evidence="4 6" id="KW-1133">Transmembrane helix</keyword>
<dbReference type="PANTHER" id="PTHR45138">
    <property type="entry name" value="REGULATORY COMPONENTS OF SENSORY TRANSDUCTION SYSTEM"/>
    <property type="match status" value="1"/>
</dbReference>
<feature type="domain" description="GGDEF" evidence="7">
    <location>
        <begin position="224"/>
        <end position="358"/>
    </location>
</feature>
<comment type="subcellular location">
    <subcellularLocation>
        <location evidence="1">Cell membrane</location>
        <topology evidence="1">Multi-pass membrane protein</topology>
    </subcellularLocation>
</comment>
<protein>
    <submittedName>
        <fullName evidence="8">Diguanylate cyclase</fullName>
    </submittedName>
</protein>
<feature type="transmembrane region" description="Helical" evidence="6">
    <location>
        <begin position="99"/>
        <end position="117"/>
    </location>
</feature>
<organism evidence="8 9">
    <name type="scientific">Paenibacillus phytorum</name>
    <dbReference type="NCBI Taxonomy" id="2654977"/>
    <lineage>
        <taxon>Bacteria</taxon>
        <taxon>Bacillati</taxon>
        <taxon>Bacillota</taxon>
        <taxon>Bacilli</taxon>
        <taxon>Bacillales</taxon>
        <taxon>Paenibacillaceae</taxon>
        <taxon>Paenibacillus</taxon>
    </lineage>
</organism>
<sequence length="368" mass="42025">MNEYLVPLTSACTLVTLNYMAMKVRSKMLIDSYEHLIAPLLTGLASIIMMLVPLPEVFVLIDLRSVPIFMAGLRYGLPVALLSTVLPSSLTLFTQGSHAWFIIAQELLVPALISSLFHNKEYRSGFLDIPIRHGLQICSFVFLLRLLIHELLESNLSWPYALHQLFMLAIMSATFIIIIVMVNDENKSWRLQRQLELQANQDSLTKLPNLRSFMPIASNALHKRRVSIMMIDLDNFKQYNDQFGHLEGDQLLREISSVLRHHIHEQDYLARYGGEEFILLSSEIDPLRLSKYAEQLCSIVADTFHHKNLTDSAPITISIGISTAEEPQAELKRIISEADHALYESKHRGKNRSTLYKRVQLINEKMNA</sequence>
<gene>
    <name evidence="8" type="ORF">GC098_03230</name>
</gene>
<keyword evidence="5 6" id="KW-0472">Membrane</keyword>
<evidence type="ECO:0000313" key="9">
    <source>
        <dbReference type="Proteomes" id="UP000616779"/>
    </source>
</evidence>
<keyword evidence="3 6" id="KW-0812">Transmembrane</keyword>
<evidence type="ECO:0000256" key="1">
    <source>
        <dbReference type="ARBA" id="ARBA00004651"/>
    </source>
</evidence>
<keyword evidence="2" id="KW-1003">Cell membrane</keyword>
<name>A0ABX1XPS6_9BACL</name>
<dbReference type="PROSITE" id="PS50887">
    <property type="entry name" value="GGDEF"/>
    <property type="match status" value="1"/>
</dbReference>
<dbReference type="CDD" id="cd01949">
    <property type="entry name" value="GGDEF"/>
    <property type="match status" value="1"/>
</dbReference>
<dbReference type="NCBIfam" id="TIGR00254">
    <property type="entry name" value="GGDEF"/>
    <property type="match status" value="1"/>
</dbReference>
<dbReference type="EMBL" id="WHOA01000023">
    <property type="protein sequence ID" value="NOU70457.1"/>
    <property type="molecule type" value="Genomic_DNA"/>
</dbReference>
<evidence type="ECO:0000256" key="4">
    <source>
        <dbReference type="ARBA" id="ARBA00022989"/>
    </source>
</evidence>
<feature type="transmembrane region" description="Helical" evidence="6">
    <location>
        <begin position="129"/>
        <end position="148"/>
    </location>
</feature>
<evidence type="ECO:0000259" key="7">
    <source>
        <dbReference type="PROSITE" id="PS50887"/>
    </source>
</evidence>
<evidence type="ECO:0000256" key="2">
    <source>
        <dbReference type="ARBA" id="ARBA00022475"/>
    </source>
</evidence>
<feature type="transmembrane region" description="Helical" evidence="6">
    <location>
        <begin position="73"/>
        <end position="93"/>
    </location>
</feature>
<dbReference type="Pfam" id="PF00990">
    <property type="entry name" value="GGDEF"/>
    <property type="match status" value="1"/>
</dbReference>
<dbReference type="InterPro" id="IPR029787">
    <property type="entry name" value="Nucleotide_cyclase"/>
</dbReference>
<evidence type="ECO:0000256" key="3">
    <source>
        <dbReference type="ARBA" id="ARBA00022692"/>
    </source>
</evidence>
<evidence type="ECO:0000313" key="8">
    <source>
        <dbReference type="EMBL" id="NOU70457.1"/>
    </source>
</evidence>
<evidence type="ECO:0000256" key="5">
    <source>
        <dbReference type="ARBA" id="ARBA00023136"/>
    </source>
</evidence>
<dbReference type="Proteomes" id="UP000616779">
    <property type="component" value="Unassembled WGS sequence"/>
</dbReference>
<dbReference type="Gene3D" id="1.10.1760.20">
    <property type="match status" value="1"/>
</dbReference>
<dbReference type="InterPro" id="IPR043128">
    <property type="entry name" value="Rev_trsase/Diguanyl_cyclase"/>
</dbReference>
<dbReference type="Pfam" id="PF07694">
    <property type="entry name" value="5TM-5TMR_LYT"/>
    <property type="match status" value="1"/>
</dbReference>